<evidence type="ECO:0000256" key="1">
    <source>
        <dbReference type="SAM" id="MobiDB-lite"/>
    </source>
</evidence>
<dbReference type="EMBL" id="SGXM01000004">
    <property type="protein sequence ID" value="RZT36809.1"/>
    <property type="molecule type" value="Genomic_DNA"/>
</dbReference>
<feature type="region of interest" description="Disordered" evidence="1">
    <location>
        <begin position="54"/>
        <end position="100"/>
    </location>
</feature>
<accession>A0A4V2FGH6</accession>
<evidence type="ECO:0000313" key="3">
    <source>
        <dbReference type="Proteomes" id="UP000291078"/>
    </source>
</evidence>
<feature type="compositionally biased region" description="Basic and acidic residues" evidence="1">
    <location>
        <begin position="84"/>
        <end position="96"/>
    </location>
</feature>
<dbReference type="AlphaFoldDB" id="A0A4V2FGH6"/>
<sequence>MVLLAAAWPARAYYDHFLSGTIIGTLDKDQTAELTTAFGKTLSETDDGKSVPFHLAPNAKGKPTDGTFTPLTTRAESGQRCRKVRSELRQPGRQPERWTGWYCQQPGGEWKKTLLKD</sequence>
<feature type="compositionally biased region" description="Polar residues" evidence="1">
    <location>
        <begin position="66"/>
        <end position="76"/>
    </location>
</feature>
<comment type="caution">
    <text evidence="2">The sequence shown here is derived from an EMBL/GenBank/DDBJ whole genome shotgun (WGS) entry which is preliminary data.</text>
</comment>
<evidence type="ECO:0000313" key="2">
    <source>
        <dbReference type="EMBL" id="RZT36809.1"/>
    </source>
</evidence>
<organism evidence="2 3">
    <name type="scientific">Cupriavidus agavae</name>
    <dbReference type="NCBI Taxonomy" id="1001822"/>
    <lineage>
        <taxon>Bacteria</taxon>
        <taxon>Pseudomonadati</taxon>
        <taxon>Pseudomonadota</taxon>
        <taxon>Betaproteobacteria</taxon>
        <taxon>Burkholderiales</taxon>
        <taxon>Burkholderiaceae</taxon>
        <taxon>Cupriavidus</taxon>
    </lineage>
</organism>
<dbReference type="RefSeq" id="WP_130392425.1">
    <property type="nucleotide sequence ID" value="NZ_SGXM01000004.1"/>
</dbReference>
<keyword evidence="3" id="KW-1185">Reference proteome</keyword>
<dbReference type="OrthoDB" id="8686789at2"/>
<protein>
    <recommendedName>
        <fullName evidence="4">Surface antigen domain-containing protein</fullName>
    </recommendedName>
</protein>
<dbReference type="Proteomes" id="UP000291078">
    <property type="component" value="Unassembled WGS sequence"/>
</dbReference>
<name>A0A4V2FGH6_9BURK</name>
<reference evidence="2 3" key="1">
    <citation type="journal article" date="2015" name="Stand. Genomic Sci.">
        <title>Genomic Encyclopedia of Bacterial and Archaeal Type Strains, Phase III: the genomes of soil and plant-associated and newly described type strains.</title>
        <authorList>
            <person name="Whitman W.B."/>
            <person name="Woyke T."/>
            <person name="Klenk H.P."/>
            <person name="Zhou Y."/>
            <person name="Lilburn T.G."/>
            <person name="Beck B.J."/>
            <person name="De Vos P."/>
            <person name="Vandamme P."/>
            <person name="Eisen J.A."/>
            <person name="Garrity G."/>
            <person name="Hugenholtz P."/>
            <person name="Kyrpides N.C."/>
        </authorList>
    </citation>
    <scope>NUCLEOTIDE SEQUENCE [LARGE SCALE GENOMIC DNA]</scope>
    <source>
        <strain evidence="2 3">ASC-9842</strain>
    </source>
</reference>
<evidence type="ECO:0008006" key="4">
    <source>
        <dbReference type="Google" id="ProtNLM"/>
    </source>
</evidence>
<proteinExistence type="predicted"/>
<gene>
    <name evidence="2" type="ORF">EV147_3473</name>
</gene>